<dbReference type="Gene3D" id="3.40.50.880">
    <property type="match status" value="1"/>
</dbReference>
<dbReference type="SUPFAM" id="SSF52317">
    <property type="entry name" value="Class I glutamine amidotransferase-like"/>
    <property type="match status" value="1"/>
</dbReference>
<evidence type="ECO:0000256" key="3">
    <source>
        <dbReference type="ARBA" id="ARBA00022801"/>
    </source>
</evidence>
<dbReference type="InterPro" id="IPR005320">
    <property type="entry name" value="Peptidase_S51"/>
</dbReference>
<evidence type="ECO:0000313" key="5">
    <source>
        <dbReference type="EMBL" id="EKD25626.1"/>
    </source>
</evidence>
<dbReference type="AlphaFoldDB" id="K1XKA3"/>
<name>K1XKA3_9BACT</name>
<gene>
    <name evidence="5" type="ORF">ACD_80C00011G0013</name>
</gene>
<dbReference type="GO" id="GO:0006508">
    <property type="term" value="P:proteolysis"/>
    <property type="evidence" value="ECO:0007669"/>
    <property type="project" value="UniProtKB-KW"/>
</dbReference>
<evidence type="ECO:0008006" key="6">
    <source>
        <dbReference type="Google" id="ProtNLM"/>
    </source>
</evidence>
<dbReference type="InterPro" id="IPR029062">
    <property type="entry name" value="Class_I_gatase-like"/>
</dbReference>
<dbReference type="EMBL" id="AMFJ01036018">
    <property type="protein sequence ID" value="EKD25626.1"/>
    <property type="molecule type" value="Genomic_DNA"/>
</dbReference>
<evidence type="ECO:0000256" key="4">
    <source>
        <dbReference type="ARBA" id="ARBA00022825"/>
    </source>
</evidence>
<protein>
    <recommendedName>
        <fullName evidence="6">Peptidase E</fullName>
    </recommendedName>
</protein>
<keyword evidence="4" id="KW-0720">Serine protease</keyword>
<dbReference type="PANTHER" id="PTHR20842">
    <property type="entry name" value="PROTEASE S51 ALPHA-ASPARTYL DIPEPTIDASE"/>
    <property type="match status" value="1"/>
</dbReference>
<evidence type="ECO:0000256" key="2">
    <source>
        <dbReference type="ARBA" id="ARBA00022670"/>
    </source>
</evidence>
<keyword evidence="2" id="KW-0645">Protease</keyword>
<comment type="similarity">
    <text evidence="1">Belongs to the peptidase S51 family.</text>
</comment>
<organism evidence="5">
    <name type="scientific">uncultured bacterium</name>
    <name type="common">gcode 4</name>
    <dbReference type="NCBI Taxonomy" id="1234023"/>
    <lineage>
        <taxon>Bacteria</taxon>
        <taxon>environmental samples</taxon>
    </lineage>
</organism>
<evidence type="ECO:0000256" key="1">
    <source>
        <dbReference type="ARBA" id="ARBA00006534"/>
    </source>
</evidence>
<dbReference type="GO" id="GO:0008236">
    <property type="term" value="F:serine-type peptidase activity"/>
    <property type="evidence" value="ECO:0007669"/>
    <property type="project" value="UniProtKB-KW"/>
</dbReference>
<proteinExistence type="inferred from homology"/>
<reference evidence="5" key="1">
    <citation type="journal article" date="2012" name="Science">
        <title>Fermentation, hydrogen, and sulfur metabolism in multiple uncultivated bacterial phyla.</title>
        <authorList>
            <person name="Wrighton K.C."/>
            <person name="Thomas B.C."/>
            <person name="Sharon I."/>
            <person name="Miller C.S."/>
            <person name="Castelle C.J."/>
            <person name="VerBerkmoes N.C."/>
            <person name="Wilkins M.J."/>
            <person name="Hettich R.L."/>
            <person name="Lipton M.S."/>
            <person name="Williams K.H."/>
            <person name="Long P.E."/>
            <person name="Banfield J.F."/>
        </authorList>
    </citation>
    <scope>NUCLEOTIDE SEQUENCE [LARGE SCALE GENOMIC DNA]</scope>
</reference>
<dbReference type="Pfam" id="PF03575">
    <property type="entry name" value="Peptidase_S51"/>
    <property type="match status" value="1"/>
</dbReference>
<accession>K1XKA3</accession>
<comment type="caution">
    <text evidence="5">The sequence shown here is derived from an EMBL/GenBank/DDBJ whole genome shotgun (WGS) entry which is preliminary data.</text>
</comment>
<keyword evidence="3" id="KW-0378">Hydrolase</keyword>
<dbReference type="PANTHER" id="PTHR20842:SF0">
    <property type="entry name" value="ALPHA-ASPARTYL DIPEPTIDASE"/>
    <property type="match status" value="1"/>
</dbReference>
<sequence length="223" mass="26486">MTKLVVSWWGDHTDTKKIDALYKWLLVNKKILYIPRAMRPEEYPSCLEWIQNIFPISEWYSVDVLSEKEFTENNKNHLDDYDGMYIGWGNTYRLLKLIRDTWFSDIIQRFIDNNKPIYGWSAGAIIMGKEIHTAADMNAVKLSFEETLWYNVCKDYSIVCHYNEESENEIKDYAKYYQIPVICLPEGTGLIYDNNICTVQWEKSAYMIDISLEKKELPIWSRI</sequence>